<dbReference type="EMBL" id="MQUB01000001">
    <property type="protein sequence ID" value="PQB03668.1"/>
    <property type="molecule type" value="Genomic_DNA"/>
</dbReference>
<gene>
    <name evidence="1" type="ORF">BST85_01190</name>
</gene>
<proteinExistence type="predicted"/>
<evidence type="ECO:0000313" key="1">
    <source>
        <dbReference type="EMBL" id="PQB03668.1"/>
    </source>
</evidence>
<protein>
    <submittedName>
        <fullName evidence="1">Uncharacterized protein</fullName>
    </submittedName>
</protein>
<accession>A0A2S7KM35</accession>
<evidence type="ECO:0000313" key="2">
    <source>
        <dbReference type="Proteomes" id="UP000239800"/>
    </source>
</evidence>
<organism evidence="1 2">
    <name type="scientific">Aureitalea marina</name>
    <dbReference type="NCBI Taxonomy" id="930804"/>
    <lineage>
        <taxon>Bacteria</taxon>
        <taxon>Pseudomonadati</taxon>
        <taxon>Bacteroidota</taxon>
        <taxon>Flavobacteriia</taxon>
        <taxon>Flavobacteriales</taxon>
        <taxon>Flavobacteriaceae</taxon>
        <taxon>Aureitalea</taxon>
    </lineage>
</organism>
<dbReference type="RefSeq" id="WP_104811590.1">
    <property type="nucleotide sequence ID" value="NZ_MQUB01000001.1"/>
</dbReference>
<reference evidence="1 2" key="1">
    <citation type="submission" date="2016-11" db="EMBL/GenBank/DDBJ databases">
        <title>Trade-off between light-utilization and light-protection in marine flavobacteria.</title>
        <authorList>
            <person name="Kumagai Y."/>
        </authorList>
    </citation>
    <scope>NUCLEOTIDE SEQUENCE [LARGE SCALE GENOMIC DNA]</scope>
    <source>
        <strain evidence="1 2">NBRC 107741</strain>
    </source>
</reference>
<sequence length="257" mass="28978">MAPIKFEDNIREKLQNREIEPSSHAWNKLDQALGKPPKRRLAPRTWWAIAASVMILIFLGSSLLQEESPGEEIAEETIEQPEKRSEAVQSVIQIAEKDETFLESETVVPEKDEALAVEETEAELIQEKEYIQQQVSSKPEDVVAVIQQEEIAPEPTLVERTEETFVSGKVDEVVAQVQALQLENKEVSPEEVEALLDAAQREIANRRVLEEVGGKVDPMALLMDVESEMERSFRDKVFDALGDGFDKVRTAVAERNN</sequence>
<dbReference type="AlphaFoldDB" id="A0A2S7KM35"/>
<name>A0A2S7KM35_9FLAO</name>
<keyword evidence="2" id="KW-1185">Reference proteome</keyword>
<comment type="caution">
    <text evidence="1">The sequence shown here is derived from an EMBL/GenBank/DDBJ whole genome shotgun (WGS) entry which is preliminary data.</text>
</comment>
<dbReference type="Proteomes" id="UP000239800">
    <property type="component" value="Unassembled WGS sequence"/>
</dbReference>
<dbReference type="OrthoDB" id="1247025at2"/>